<accession>A0ABY9ZUZ2</accession>
<evidence type="ECO:0000313" key="3">
    <source>
        <dbReference type="Proteomes" id="UP001303001"/>
    </source>
</evidence>
<evidence type="ECO:0000256" key="1">
    <source>
        <dbReference type="SAM" id="Phobius"/>
    </source>
</evidence>
<evidence type="ECO:0000313" key="2">
    <source>
        <dbReference type="EMBL" id="WNM39121.1"/>
    </source>
</evidence>
<sequence>MSTTPDVSGHFAKAPVEIETTYRGPDALVGSWPVYAPVQLFVAKVEPMQGRRLFAGVTGRVSRPVAVTANARTSIYTPSVMTPGKCVPLGSPATVIDPEAWINKIAPDCRASADKTETETISLSDMARNKRLDYANPAASEPGQLLWSKTAGSLRVDASYVDLDEEANGQRLLFLSGVGVGLASAGLPIGLQMVAEERRRTRRRADNTAHINA</sequence>
<feature type="transmembrane region" description="Helical" evidence="1">
    <location>
        <begin position="172"/>
        <end position="194"/>
    </location>
</feature>
<reference evidence="2 3" key="1">
    <citation type="submission" date="2023-09" db="EMBL/GenBank/DDBJ databases">
        <title>Micromonospora halotolerans DSM 45598 genome sequence.</title>
        <authorList>
            <person name="Mo P."/>
        </authorList>
    </citation>
    <scope>NUCLEOTIDE SEQUENCE [LARGE SCALE GENOMIC DNA]</scope>
    <source>
        <strain evidence="2 3">DSM 45598</strain>
    </source>
</reference>
<dbReference type="Proteomes" id="UP001303001">
    <property type="component" value="Chromosome"/>
</dbReference>
<keyword evidence="1" id="KW-0472">Membrane</keyword>
<proteinExistence type="predicted"/>
<dbReference type="RefSeq" id="WP_313721023.1">
    <property type="nucleotide sequence ID" value="NZ_CP134876.1"/>
</dbReference>
<name>A0ABY9ZUZ2_9ACTN</name>
<keyword evidence="1" id="KW-1133">Transmembrane helix</keyword>
<gene>
    <name evidence="2" type="ORF">RMN56_29030</name>
</gene>
<dbReference type="EMBL" id="CP134876">
    <property type="protein sequence ID" value="WNM39121.1"/>
    <property type="molecule type" value="Genomic_DNA"/>
</dbReference>
<keyword evidence="1" id="KW-0812">Transmembrane</keyword>
<keyword evidence="3" id="KW-1185">Reference proteome</keyword>
<organism evidence="2 3">
    <name type="scientific">Micromonospora halotolerans</name>
    <dbReference type="NCBI Taxonomy" id="709879"/>
    <lineage>
        <taxon>Bacteria</taxon>
        <taxon>Bacillati</taxon>
        <taxon>Actinomycetota</taxon>
        <taxon>Actinomycetes</taxon>
        <taxon>Micromonosporales</taxon>
        <taxon>Micromonosporaceae</taxon>
        <taxon>Micromonospora</taxon>
    </lineage>
</organism>
<protein>
    <submittedName>
        <fullName evidence="2">Uncharacterized protein</fullName>
    </submittedName>
</protein>